<keyword evidence="3" id="KW-1185">Reference proteome</keyword>
<accession>A0A2T5J7M9</accession>
<dbReference type="Proteomes" id="UP000244168">
    <property type="component" value="Unassembled WGS sequence"/>
</dbReference>
<name>A0A2T5J7M9_9SPHI</name>
<feature type="transmembrane region" description="Helical" evidence="1">
    <location>
        <begin position="27"/>
        <end position="45"/>
    </location>
</feature>
<dbReference type="EMBL" id="QAOQ01000006">
    <property type="protein sequence ID" value="PTQ95152.1"/>
    <property type="molecule type" value="Genomic_DNA"/>
</dbReference>
<dbReference type="RefSeq" id="WP_107830114.1">
    <property type="nucleotide sequence ID" value="NZ_CP160205.1"/>
</dbReference>
<keyword evidence="1" id="KW-0472">Membrane</keyword>
<protein>
    <recommendedName>
        <fullName evidence="4">PH (Pleckstrin Homology) domain-containing protein</fullName>
    </recommendedName>
</protein>
<gene>
    <name evidence="2" type="ORF">C8P68_106367</name>
</gene>
<feature type="transmembrane region" description="Helical" evidence="1">
    <location>
        <begin position="51"/>
        <end position="70"/>
    </location>
</feature>
<dbReference type="AlphaFoldDB" id="A0A2T5J7M9"/>
<dbReference type="OrthoDB" id="7172951at2"/>
<evidence type="ECO:0000313" key="2">
    <source>
        <dbReference type="EMBL" id="PTQ95152.1"/>
    </source>
</evidence>
<comment type="caution">
    <text evidence="2">The sequence shown here is derived from an EMBL/GenBank/DDBJ whole genome shotgun (WGS) entry which is preliminary data.</text>
</comment>
<organism evidence="2 3">
    <name type="scientific">Mucilaginibacter yixingensis</name>
    <dbReference type="NCBI Taxonomy" id="1295612"/>
    <lineage>
        <taxon>Bacteria</taxon>
        <taxon>Pseudomonadati</taxon>
        <taxon>Bacteroidota</taxon>
        <taxon>Sphingobacteriia</taxon>
        <taxon>Sphingobacteriales</taxon>
        <taxon>Sphingobacteriaceae</taxon>
        <taxon>Mucilaginibacter</taxon>
    </lineage>
</organism>
<evidence type="ECO:0000313" key="3">
    <source>
        <dbReference type="Proteomes" id="UP000244168"/>
    </source>
</evidence>
<keyword evidence="1" id="KW-0812">Transmembrane</keyword>
<reference evidence="2 3" key="1">
    <citation type="submission" date="2018-04" db="EMBL/GenBank/DDBJ databases">
        <title>Genomic Encyclopedia of Archaeal and Bacterial Type Strains, Phase II (KMG-II): from individual species to whole genera.</title>
        <authorList>
            <person name="Goeker M."/>
        </authorList>
    </citation>
    <scope>NUCLEOTIDE SEQUENCE [LARGE SCALE GENOMIC DNA]</scope>
    <source>
        <strain evidence="2 3">DSM 26809</strain>
    </source>
</reference>
<sequence>MNANDTSLHNKLAIPGETRIYFSQKRLWFRAMLISVTITGCLYFMLKNGNYLVGLPLSGFLAALLVWLFVKFGNRAPQIIINAKGITTIDAGFVTWNDIHNEEVVCQHKGRITTYFLEYKYPEGYGQVNINQLDIDHQQLVDLLKYYRSCS</sequence>
<keyword evidence="1" id="KW-1133">Transmembrane helix</keyword>
<evidence type="ECO:0008006" key="4">
    <source>
        <dbReference type="Google" id="ProtNLM"/>
    </source>
</evidence>
<proteinExistence type="predicted"/>
<evidence type="ECO:0000256" key="1">
    <source>
        <dbReference type="SAM" id="Phobius"/>
    </source>
</evidence>